<feature type="compositionally biased region" description="Basic and acidic residues" evidence="1">
    <location>
        <begin position="194"/>
        <end position="203"/>
    </location>
</feature>
<protein>
    <recommendedName>
        <fullName evidence="5">Retrotransposon gag domain-containing protein</fullName>
    </recommendedName>
</protein>
<evidence type="ECO:0000256" key="1">
    <source>
        <dbReference type="SAM" id="MobiDB-lite"/>
    </source>
</evidence>
<dbReference type="HOGENOM" id="CLU_1163603_0_0_1"/>
<evidence type="ECO:0000313" key="4">
    <source>
        <dbReference type="Proteomes" id="UP000014760"/>
    </source>
</evidence>
<dbReference type="OMA" id="THERSQT"/>
<feature type="non-terminal residue" evidence="2">
    <location>
        <position position="239"/>
    </location>
</feature>
<name>R7VGS5_CAPTE</name>
<reference evidence="4" key="1">
    <citation type="submission" date="2012-12" db="EMBL/GenBank/DDBJ databases">
        <authorList>
            <person name="Hellsten U."/>
            <person name="Grimwood J."/>
            <person name="Chapman J.A."/>
            <person name="Shapiro H."/>
            <person name="Aerts A."/>
            <person name="Otillar R.P."/>
            <person name="Terry A.Y."/>
            <person name="Boore J.L."/>
            <person name="Simakov O."/>
            <person name="Marletaz F."/>
            <person name="Cho S.-J."/>
            <person name="Edsinger-Gonzales E."/>
            <person name="Havlak P."/>
            <person name="Kuo D.-H."/>
            <person name="Larsson T."/>
            <person name="Lv J."/>
            <person name="Arendt D."/>
            <person name="Savage R."/>
            <person name="Osoegawa K."/>
            <person name="de Jong P."/>
            <person name="Lindberg D.R."/>
            <person name="Seaver E.C."/>
            <person name="Weisblat D.A."/>
            <person name="Putnam N.H."/>
            <person name="Grigoriev I.V."/>
            <person name="Rokhsar D.S."/>
        </authorList>
    </citation>
    <scope>NUCLEOTIDE SEQUENCE</scope>
    <source>
        <strain evidence="4">I ESC-2004</strain>
    </source>
</reference>
<evidence type="ECO:0008006" key="5">
    <source>
        <dbReference type="Google" id="ProtNLM"/>
    </source>
</evidence>
<dbReference type="STRING" id="283909.R7VGS5"/>
<organism evidence="2">
    <name type="scientific">Capitella teleta</name>
    <name type="common">Polychaete worm</name>
    <dbReference type="NCBI Taxonomy" id="283909"/>
    <lineage>
        <taxon>Eukaryota</taxon>
        <taxon>Metazoa</taxon>
        <taxon>Spiralia</taxon>
        <taxon>Lophotrochozoa</taxon>
        <taxon>Annelida</taxon>
        <taxon>Polychaeta</taxon>
        <taxon>Sedentaria</taxon>
        <taxon>Scolecida</taxon>
        <taxon>Capitellidae</taxon>
        <taxon>Capitella</taxon>
    </lineage>
</organism>
<feature type="region of interest" description="Disordered" evidence="1">
    <location>
        <begin position="182"/>
        <end position="227"/>
    </location>
</feature>
<dbReference type="EMBL" id="KB294197">
    <property type="protein sequence ID" value="ELU14895.1"/>
    <property type="molecule type" value="Genomic_DNA"/>
</dbReference>
<evidence type="ECO:0000313" key="2">
    <source>
        <dbReference type="EMBL" id="ELU14895.1"/>
    </source>
</evidence>
<dbReference type="EnsemblMetazoa" id="CapteT210932">
    <property type="protein sequence ID" value="CapteP210932"/>
    <property type="gene ID" value="CapteG210932"/>
</dbReference>
<keyword evidence="4" id="KW-1185">Reference proteome</keyword>
<dbReference type="EMBL" id="AMQN01038381">
    <property type="status" value="NOT_ANNOTATED_CDS"/>
    <property type="molecule type" value="Genomic_DNA"/>
</dbReference>
<proteinExistence type="predicted"/>
<sequence length="239" mass="27799">MTENSMQKPSMNWKAENLHREWQRFNKDFSYYCMGPSTPKEEEVKVGYLLLFVGERGHEIHESVSLSKENQKKLKENLMVFKNFTSPRKNTLRSGYKFDRRQQGEVETFDNFVTDLRIILRYCGFQDGDRRLGDAIVFNCHHEKVREKCLDEGDKLTLEKAIKIGQTNEILQMGLKELKRSEDPTVNSFHKSSKRGEMDKRGVNPEMELAEAPVRATQRADSGAKWTSDRKNAINVVCQ</sequence>
<gene>
    <name evidence="2" type="ORF">CAPTEDRAFT_210932</name>
</gene>
<reference evidence="2 4" key="2">
    <citation type="journal article" date="2013" name="Nature">
        <title>Insights into bilaterian evolution from three spiralian genomes.</title>
        <authorList>
            <person name="Simakov O."/>
            <person name="Marletaz F."/>
            <person name="Cho S.J."/>
            <person name="Edsinger-Gonzales E."/>
            <person name="Havlak P."/>
            <person name="Hellsten U."/>
            <person name="Kuo D.H."/>
            <person name="Larsson T."/>
            <person name="Lv J."/>
            <person name="Arendt D."/>
            <person name="Savage R."/>
            <person name="Osoegawa K."/>
            <person name="de Jong P."/>
            <person name="Grimwood J."/>
            <person name="Chapman J.A."/>
            <person name="Shapiro H."/>
            <person name="Aerts A."/>
            <person name="Otillar R.P."/>
            <person name="Terry A.Y."/>
            <person name="Boore J.L."/>
            <person name="Grigoriev I.V."/>
            <person name="Lindberg D.R."/>
            <person name="Seaver E.C."/>
            <person name="Weisblat D.A."/>
            <person name="Putnam N.H."/>
            <person name="Rokhsar D.S."/>
        </authorList>
    </citation>
    <scope>NUCLEOTIDE SEQUENCE</scope>
    <source>
        <strain evidence="2 4">I ESC-2004</strain>
    </source>
</reference>
<dbReference type="AlphaFoldDB" id="R7VGS5"/>
<evidence type="ECO:0000313" key="3">
    <source>
        <dbReference type="EnsemblMetazoa" id="CapteP210932"/>
    </source>
</evidence>
<accession>R7VGS5</accession>
<dbReference type="PANTHER" id="PTHR33198">
    <property type="entry name" value="ANK_REP_REGION DOMAIN-CONTAINING PROTEIN-RELATED"/>
    <property type="match status" value="1"/>
</dbReference>
<dbReference type="PANTHER" id="PTHR33198:SF20">
    <property type="entry name" value="RETROTRANSPOSON GAG DOMAIN-CONTAINING PROTEIN"/>
    <property type="match status" value="1"/>
</dbReference>
<reference evidence="3" key="3">
    <citation type="submission" date="2015-06" db="UniProtKB">
        <authorList>
            <consortium name="EnsemblMetazoa"/>
        </authorList>
    </citation>
    <scope>IDENTIFICATION</scope>
</reference>
<dbReference type="OrthoDB" id="5984808at2759"/>
<dbReference type="Proteomes" id="UP000014760">
    <property type="component" value="Unassembled WGS sequence"/>
</dbReference>